<evidence type="ECO:0000256" key="2">
    <source>
        <dbReference type="ARBA" id="ARBA00010112"/>
    </source>
</evidence>
<accession>A0A915CUK3</accession>
<dbReference type="GO" id="GO:0005576">
    <property type="term" value="C:extracellular region"/>
    <property type="evidence" value="ECO:0007669"/>
    <property type="project" value="UniProtKB-SubCell"/>
</dbReference>
<keyword evidence="6" id="KW-1185">Reference proteome</keyword>
<keyword evidence="4" id="KW-0732">Signal</keyword>
<comment type="subcellular location">
    <subcellularLocation>
        <location evidence="1">Secreted</location>
    </subcellularLocation>
</comment>
<evidence type="ECO:0000313" key="6">
    <source>
        <dbReference type="Proteomes" id="UP000887574"/>
    </source>
</evidence>
<dbReference type="InterPro" id="IPR001534">
    <property type="entry name" value="Transthyretin-like"/>
</dbReference>
<dbReference type="AlphaFoldDB" id="A0A915CUK3"/>
<sequence>MEFHHTQAVIFECVWVRGVVKCNRNPDKQLNVEVRVYDRDGFSIFKVLDPDDLMGVTFTEPDGTFQLDGCGDDFNWLPGVANNPDPYIKIHHYCNSEKGETIEMPEFNTFVPETYDIGIIELDSNDNKDSKTVLHKENEDATSKAIERMFNKVRGERQKVKAKEEQREKEKYTVTQPDLTTQKQAGESEEIVLKGDNSEQ</sequence>
<feature type="compositionally biased region" description="Basic and acidic residues" evidence="5">
    <location>
        <begin position="191"/>
        <end position="200"/>
    </location>
</feature>
<dbReference type="Pfam" id="PF01060">
    <property type="entry name" value="TTR-52"/>
    <property type="match status" value="1"/>
</dbReference>
<name>A0A915CUK3_9BILA</name>
<feature type="compositionally biased region" description="Basic and acidic residues" evidence="5">
    <location>
        <begin position="153"/>
        <end position="172"/>
    </location>
</feature>
<organism evidence="6 7">
    <name type="scientific">Ditylenchus dipsaci</name>
    <dbReference type="NCBI Taxonomy" id="166011"/>
    <lineage>
        <taxon>Eukaryota</taxon>
        <taxon>Metazoa</taxon>
        <taxon>Ecdysozoa</taxon>
        <taxon>Nematoda</taxon>
        <taxon>Chromadorea</taxon>
        <taxon>Rhabditida</taxon>
        <taxon>Tylenchina</taxon>
        <taxon>Tylenchomorpha</taxon>
        <taxon>Sphaerularioidea</taxon>
        <taxon>Anguinidae</taxon>
        <taxon>Anguininae</taxon>
        <taxon>Ditylenchus</taxon>
    </lineage>
</organism>
<dbReference type="Gene3D" id="2.60.40.3330">
    <property type="match status" value="1"/>
</dbReference>
<dbReference type="GO" id="GO:0009986">
    <property type="term" value="C:cell surface"/>
    <property type="evidence" value="ECO:0007669"/>
    <property type="project" value="InterPro"/>
</dbReference>
<dbReference type="InterPro" id="IPR038479">
    <property type="entry name" value="Transthyretin-like_sf"/>
</dbReference>
<evidence type="ECO:0000256" key="1">
    <source>
        <dbReference type="ARBA" id="ARBA00004613"/>
    </source>
</evidence>
<dbReference type="Proteomes" id="UP000887574">
    <property type="component" value="Unplaced"/>
</dbReference>
<dbReference type="PANTHER" id="PTHR21700:SF12">
    <property type="entry name" value="TRANSTHYRETIN-LIKE FAMILY PROTEIN"/>
    <property type="match status" value="1"/>
</dbReference>
<comment type="similarity">
    <text evidence="2">Belongs to the nematode transthyretin-like family.</text>
</comment>
<reference evidence="7" key="1">
    <citation type="submission" date="2022-11" db="UniProtKB">
        <authorList>
            <consortium name="WormBaseParasite"/>
        </authorList>
    </citation>
    <scope>IDENTIFICATION</scope>
</reference>
<evidence type="ECO:0000256" key="5">
    <source>
        <dbReference type="SAM" id="MobiDB-lite"/>
    </source>
</evidence>
<keyword evidence="3" id="KW-0964">Secreted</keyword>
<proteinExistence type="inferred from homology"/>
<feature type="compositionally biased region" description="Polar residues" evidence="5">
    <location>
        <begin position="173"/>
        <end position="185"/>
    </location>
</feature>
<feature type="region of interest" description="Disordered" evidence="5">
    <location>
        <begin position="153"/>
        <end position="200"/>
    </location>
</feature>
<evidence type="ECO:0000256" key="4">
    <source>
        <dbReference type="ARBA" id="ARBA00022729"/>
    </source>
</evidence>
<dbReference type="PANTHER" id="PTHR21700">
    <property type="entry name" value="TRANSTHYRETIN-LIKE FAMILY PROTEIN-RELATED"/>
    <property type="match status" value="1"/>
</dbReference>
<evidence type="ECO:0000256" key="3">
    <source>
        <dbReference type="ARBA" id="ARBA00022525"/>
    </source>
</evidence>
<evidence type="ECO:0000313" key="7">
    <source>
        <dbReference type="WBParaSite" id="jg12546"/>
    </source>
</evidence>
<protein>
    <submittedName>
        <fullName evidence="7">Uncharacterized protein</fullName>
    </submittedName>
</protein>
<dbReference type="WBParaSite" id="jg12546">
    <property type="protein sequence ID" value="jg12546"/>
    <property type="gene ID" value="jg12546"/>
</dbReference>